<dbReference type="GO" id="GO:0042803">
    <property type="term" value="F:protein homodimerization activity"/>
    <property type="evidence" value="ECO:0007669"/>
    <property type="project" value="InterPro"/>
</dbReference>
<keyword evidence="3" id="KW-0346">Stress response</keyword>
<reference evidence="6" key="1">
    <citation type="submission" date="2017-09" db="EMBL/GenBank/DDBJ databases">
        <title>Depth-based differentiation of microbial function through sediment-hosted aquifers and enrichment of novel symbionts in the deep terrestrial subsurface.</title>
        <authorList>
            <person name="Probst A.J."/>
            <person name="Ladd B."/>
            <person name="Jarett J.K."/>
            <person name="Geller-Mcgrath D.E."/>
            <person name="Sieber C.M.K."/>
            <person name="Emerson J.B."/>
            <person name="Anantharaman K."/>
            <person name="Thomas B.C."/>
            <person name="Malmstrom R."/>
            <person name="Stieglmeier M."/>
            <person name="Klingl A."/>
            <person name="Woyke T."/>
            <person name="Ryan C.M."/>
            <person name="Banfield J.F."/>
        </authorList>
    </citation>
    <scope>NUCLEOTIDE SEQUENCE [LARGE SCALE GENOMIC DNA]</scope>
</reference>
<evidence type="ECO:0000256" key="2">
    <source>
        <dbReference type="ARBA" id="ARBA00023186"/>
    </source>
</evidence>
<evidence type="ECO:0000313" key="5">
    <source>
        <dbReference type="EMBL" id="PJE67553.1"/>
    </source>
</evidence>
<dbReference type="Pfam" id="PF01025">
    <property type="entry name" value="GrpE"/>
    <property type="match status" value="1"/>
</dbReference>
<dbReference type="Gene3D" id="2.30.22.10">
    <property type="entry name" value="Head domain of nucleotide exchange factor GrpE"/>
    <property type="match status" value="1"/>
</dbReference>
<dbReference type="PANTHER" id="PTHR21237">
    <property type="entry name" value="GRPE PROTEIN"/>
    <property type="match status" value="1"/>
</dbReference>
<comment type="subcellular location">
    <subcellularLocation>
        <location evidence="3">Cytoplasm</location>
    </subcellularLocation>
</comment>
<name>A0A2M8L3Q4_9BACT</name>
<organism evidence="5 6">
    <name type="scientific">Candidatus Shapirobacteria bacterium CG10_big_fil_rev_8_21_14_0_10_40_9</name>
    <dbReference type="NCBI Taxonomy" id="1974888"/>
    <lineage>
        <taxon>Bacteria</taxon>
        <taxon>Candidatus Shapironibacteriota</taxon>
    </lineage>
</organism>
<dbReference type="SUPFAM" id="SSF58014">
    <property type="entry name" value="Coiled-coil domain of nucleotide exchange factor GrpE"/>
    <property type="match status" value="1"/>
</dbReference>
<dbReference type="Gene3D" id="3.90.20.20">
    <property type="match status" value="1"/>
</dbReference>
<sequence length="142" mass="16313">MKKKDLEIKRLENLWKRALADYQNLEKRTAEEREEFVKFANSQLILKILLAIDSLERAEKHLHNEGLSLALKQLRESLASEGLERIKVLGEDFNPDFMECVEVGQGKEGKVLDEIQPGYKLGDRVLRVAQVKVGKKKGELKI</sequence>
<comment type="similarity">
    <text evidence="1 3 4">Belongs to the GrpE family.</text>
</comment>
<dbReference type="GO" id="GO:0005737">
    <property type="term" value="C:cytoplasm"/>
    <property type="evidence" value="ECO:0007669"/>
    <property type="project" value="UniProtKB-SubCell"/>
</dbReference>
<comment type="function">
    <text evidence="3">Participates actively in the response to hyperosmotic and heat shock by preventing the aggregation of stress-denatured proteins, in association with DnaK and GrpE. It is the nucleotide exchange factor for DnaK and may function as a thermosensor. Unfolded proteins bind initially to DnaJ; upon interaction with the DnaJ-bound protein, DnaK hydrolyzes its bound ATP, resulting in the formation of a stable complex. GrpE releases ADP from DnaK; ATP binding to DnaK triggers the release of the substrate protein, thus completing the reaction cycle. Several rounds of ATP-dependent interactions between DnaJ, DnaK and GrpE are required for fully efficient folding.</text>
</comment>
<evidence type="ECO:0000256" key="4">
    <source>
        <dbReference type="RuleBase" id="RU004478"/>
    </source>
</evidence>
<dbReference type="GO" id="GO:0006457">
    <property type="term" value="P:protein folding"/>
    <property type="evidence" value="ECO:0007669"/>
    <property type="project" value="InterPro"/>
</dbReference>
<proteinExistence type="inferred from homology"/>
<dbReference type="GO" id="GO:0051087">
    <property type="term" value="F:protein-folding chaperone binding"/>
    <property type="evidence" value="ECO:0007669"/>
    <property type="project" value="InterPro"/>
</dbReference>
<dbReference type="InterPro" id="IPR009012">
    <property type="entry name" value="GrpE_head"/>
</dbReference>
<evidence type="ECO:0000256" key="3">
    <source>
        <dbReference type="HAMAP-Rule" id="MF_01151"/>
    </source>
</evidence>
<protein>
    <recommendedName>
        <fullName evidence="3">Protein GrpE</fullName>
    </recommendedName>
    <alternativeName>
        <fullName evidence="3">HSP-70 cofactor</fullName>
    </alternativeName>
</protein>
<dbReference type="HAMAP" id="MF_01151">
    <property type="entry name" value="GrpE"/>
    <property type="match status" value="1"/>
</dbReference>
<dbReference type="EMBL" id="PFEK01000034">
    <property type="protein sequence ID" value="PJE67553.1"/>
    <property type="molecule type" value="Genomic_DNA"/>
</dbReference>
<dbReference type="PRINTS" id="PR00773">
    <property type="entry name" value="GRPEPROTEIN"/>
</dbReference>
<dbReference type="InterPro" id="IPR013805">
    <property type="entry name" value="GrpE_CC"/>
</dbReference>
<dbReference type="GO" id="GO:0000774">
    <property type="term" value="F:adenyl-nucleotide exchange factor activity"/>
    <property type="evidence" value="ECO:0007669"/>
    <property type="project" value="InterPro"/>
</dbReference>
<keyword evidence="3" id="KW-0963">Cytoplasm</keyword>
<dbReference type="PANTHER" id="PTHR21237:SF23">
    <property type="entry name" value="GRPE PROTEIN HOMOLOG, MITOCHONDRIAL"/>
    <property type="match status" value="1"/>
</dbReference>
<evidence type="ECO:0000313" key="6">
    <source>
        <dbReference type="Proteomes" id="UP000231474"/>
    </source>
</evidence>
<dbReference type="AlphaFoldDB" id="A0A2M8L3Q4"/>
<keyword evidence="2 3" id="KW-0143">Chaperone</keyword>
<comment type="caution">
    <text evidence="5">The sequence shown here is derived from an EMBL/GenBank/DDBJ whole genome shotgun (WGS) entry which is preliminary data.</text>
</comment>
<dbReference type="GO" id="GO:0051082">
    <property type="term" value="F:unfolded protein binding"/>
    <property type="evidence" value="ECO:0007669"/>
    <property type="project" value="TreeGrafter"/>
</dbReference>
<comment type="subunit">
    <text evidence="3">Homodimer.</text>
</comment>
<gene>
    <name evidence="3 5" type="primary">grpE</name>
    <name evidence="5" type="ORF">COU95_01770</name>
</gene>
<evidence type="ECO:0000256" key="1">
    <source>
        <dbReference type="ARBA" id="ARBA00009054"/>
    </source>
</evidence>
<dbReference type="SUPFAM" id="SSF51064">
    <property type="entry name" value="Head domain of nucleotide exchange factor GrpE"/>
    <property type="match status" value="1"/>
</dbReference>
<dbReference type="InterPro" id="IPR000740">
    <property type="entry name" value="GrpE"/>
</dbReference>
<accession>A0A2M8L3Q4</accession>
<dbReference type="Proteomes" id="UP000231474">
    <property type="component" value="Unassembled WGS sequence"/>
</dbReference>
<dbReference type="CDD" id="cd00446">
    <property type="entry name" value="GrpE"/>
    <property type="match status" value="1"/>
</dbReference>